<evidence type="ECO:0000256" key="7">
    <source>
        <dbReference type="ARBA" id="ARBA00023128"/>
    </source>
</evidence>
<dbReference type="Gene3D" id="1.20.1250.20">
    <property type="entry name" value="MFS general substrate transporter like domains"/>
    <property type="match status" value="1"/>
</dbReference>
<keyword evidence="3 9" id="KW-0812">Transmembrane</keyword>
<evidence type="ECO:0000256" key="2">
    <source>
        <dbReference type="ARBA" id="ARBA00022448"/>
    </source>
</evidence>
<dbReference type="Gene3D" id="1.50.40.10">
    <property type="entry name" value="Mitochondrial carrier domain"/>
    <property type="match status" value="2"/>
</dbReference>
<dbReference type="InterPro" id="IPR036259">
    <property type="entry name" value="MFS_trans_sf"/>
</dbReference>
<evidence type="ECO:0000256" key="8">
    <source>
        <dbReference type="ARBA" id="ARBA00023136"/>
    </source>
</evidence>
<feature type="transmembrane region" description="Helical" evidence="11">
    <location>
        <begin position="580"/>
        <end position="598"/>
    </location>
</feature>
<dbReference type="PROSITE" id="PS50920">
    <property type="entry name" value="SOLCAR"/>
    <property type="match status" value="3"/>
</dbReference>
<evidence type="ECO:0000256" key="4">
    <source>
        <dbReference type="ARBA" id="ARBA00022737"/>
    </source>
</evidence>
<evidence type="ECO:0000256" key="11">
    <source>
        <dbReference type="SAM" id="Phobius"/>
    </source>
</evidence>
<comment type="subcellular location">
    <subcellularLocation>
        <location evidence="1">Mitochondrion inner membrane</location>
        <topology evidence="1">Multi-pass membrane protein</topology>
    </subcellularLocation>
</comment>
<name>A0A0K3CA39_RHOTO</name>
<evidence type="ECO:0000256" key="1">
    <source>
        <dbReference type="ARBA" id="ARBA00004448"/>
    </source>
</evidence>
<gene>
    <name evidence="13" type="primary">FGENESH: predicted gene_2.420</name>
    <name evidence="13" type="ORF">BN2166_0012510</name>
</gene>
<feature type="repeat" description="Solcar" evidence="9">
    <location>
        <begin position="305"/>
        <end position="394"/>
    </location>
</feature>
<feature type="transmembrane region" description="Helical" evidence="11">
    <location>
        <begin position="610"/>
        <end position="633"/>
    </location>
</feature>
<evidence type="ECO:0000313" key="14">
    <source>
        <dbReference type="Proteomes" id="UP000199069"/>
    </source>
</evidence>
<dbReference type="Pfam" id="PF00153">
    <property type="entry name" value="Mito_carr"/>
    <property type="match status" value="4"/>
</dbReference>
<dbReference type="GO" id="GO:0005743">
    <property type="term" value="C:mitochondrial inner membrane"/>
    <property type="evidence" value="ECO:0007669"/>
    <property type="project" value="UniProtKB-SubCell"/>
</dbReference>
<feature type="transmembrane region" description="Helical" evidence="11">
    <location>
        <begin position="42"/>
        <end position="62"/>
    </location>
</feature>
<accession>A0A0K3CA39</accession>
<evidence type="ECO:0000256" key="10">
    <source>
        <dbReference type="SAM" id="MobiDB-lite"/>
    </source>
</evidence>
<dbReference type="SUPFAM" id="SSF103506">
    <property type="entry name" value="Mitochondrial carrier"/>
    <property type="match status" value="1"/>
</dbReference>
<keyword evidence="2" id="KW-0813">Transport</keyword>
<feature type="region of interest" description="Disordered" evidence="10">
    <location>
        <begin position="1"/>
        <end position="41"/>
    </location>
</feature>
<dbReference type="InterPro" id="IPR020846">
    <property type="entry name" value="MFS_dom"/>
</dbReference>
<feature type="transmembrane region" description="Helical" evidence="11">
    <location>
        <begin position="715"/>
        <end position="741"/>
    </location>
</feature>
<feature type="transmembrane region" description="Helical" evidence="11">
    <location>
        <begin position="483"/>
        <end position="505"/>
    </location>
</feature>
<proteinExistence type="predicted"/>
<dbReference type="SUPFAM" id="SSF103473">
    <property type="entry name" value="MFS general substrate transporter"/>
    <property type="match status" value="1"/>
</dbReference>
<feature type="domain" description="Major facilitator superfamily (MFS) profile" evidence="12">
    <location>
        <begin position="482"/>
        <end position="861"/>
    </location>
</feature>
<keyword evidence="6 11" id="KW-1133">Transmembrane helix</keyword>
<feature type="transmembrane region" description="Helical" evidence="11">
    <location>
        <begin position="753"/>
        <end position="769"/>
    </location>
</feature>
<evidence type="ECO:0000256" key="5">
    <source>
        <dbReference type="ARBA" id="ARBA00022792"/>
    </source>
</evidence>
<feature type="region of interest" description="Disordered" evidence="10">
    <location>
        <begin position="190"/>
        <end position="226"/>
    </location>
</feature>
<dbReference type="PANTHER" id="PTHR45829:SF4">
    <property type="entry name" value="MITOCHONDRIAL CARRIER PROTEIN RIM2"/>
    <property type="match status" value="1"/>
</dbReference>
<evidence type="ECO:0000256" key="9">
    <source>
        <dbReference type="PROSITE-ProRule" id="PRU00282"/>
    </source>
</evidence>
<evidence type="ECO:0000256" key="6">
    <source>
        <dbReference type="ARBA" id="ARBA00022989"/>
    </source>
</evidence>
<dbReference type="Proteomes" id="UP000199069">
    <property type="component" value="Unassembled WGS sequence"/>
</dbReference>
<keyword evidence="7" id="KW-0496">Mitochondrion</keyword>
<protein>
    <submittedName>
        <fullName evidence="13">FGENESH: predicted gene_2.420 protein</fullName>
    </submittedName>
</protein>
<feature type="transmembrane region" description="Helical" evidence="11">
    <location>
        <begin position="520"/>
        <end position="542"/>
    </location>
</feature>
<keyword evidence="5" id="KW-0999">Mitochondrion inner membrane</keyword>
<reference evidence="13 14" key="1">
    <citation type="submission" date="2015-07" db="EMBL/GenBank/DDBJ databases">
        <authorList>
            <person name="Cajimat M.N.B."/>
            <person name="Milazzo M.L."/>
            <person name="Fulhorst C.F."/>
        </authorList>
    </citation>
    <scope>NUCLEOTIDE SEQUENCE [LARGE SCALE GENOMIC DNA]</scope>
    <source>
        <strain evidence="13">Single colony</strain>
    </source>
</reference>
<feature type="transmembrane region" description="Helical" evidence="11">
    <location>
        <begin position="549"/>
        <end position="568"/>
    </location>
</feature>
<keyword evidence="8 9" id="KW-0472">Membrane</keyword>
<feature type="repeat" description="Solcar" evidence="9">
    <location>
        <begin position="155"/>
        <end position="294"/>
    </location>
</feature>
<dbReference type="STRING" id="5286.A0A0K3CA39"/>
<keyword evidence="14" id="KW-1185">Reference proteome</keyword>
<dbReference type="InterPro" id="IPR018108">
    <property type="entry name" value="MCP_transmembrane"/>
</dbReference>
<feature type="repeat" description="Solcar" evidence="9">
    <location>
        <begin position="39"/>
        <end position="145"/>
    </location>
</feature>
<dbReference type="InterPro" id="IPR011701">
    <property type="entry name" value="MFS"/>
</dbReference>
<dbReference type="Pfam" id="PF07690">
    <property type="entry name" value="MFS_1"/>
    <property type="match status" value="1"/>
</dbReference>
<evidence type="ECO:0000313" key="13">
    <source>
        <dbReference type="EMBL" id="CTR05390.1"/>
    </source>
</evidence>
<dbReference type="PROSITE" id="PS50850">
    <property type="entry name" value="MFS"/>
    <property type="match status" value="1"/>
</dbReference>
<dbReference type="InterPro" id="IPR023395">
    <property type="entry name" value="MCP_dom_sf"/>
</dbReference>
<dbReference type="AlphaFoldDB" id="A0A0K3CA39"/>
<feature type="transmembrane region" description="Helical" evidence="11">
    <location>
        <begin position="818"/>
        <end position="843"/>
    </location>
</feature>
<dbReference type="GO" id="GO:1990519">
    <property type="term" value="P:pyrimidine nucleotide import into mitochondrion"/>
    <property type="evidence" value="ECO:0007669"/>
    <property type="project" value="TreeGrafter"/>
</dbReference>
<dbReference type="InterPro" id="IPR049562">
    <property type="entry name" value="SLC25A33/36-like"/>
</dbReference>
<feature type="transmembrane region" description="Helical" evidence="11">
    <location>
        <begin position="639"/>
        <end position="659"/>
    </location>
</feature>
<feature type="transmembrane region" description="Helical" evidence="11">
    <location>
        <begin position="790"/>
        <end position="812"/>
    </location>
</feature>
<dbReference type="GO" id="GO:0015218">
    <property type="term" value="F:pyrimidine nucleotide transmembrane transporter activity"/>
    <property type="evidence" value="ECO:0007669"/>
    <property type="project" value="InterPro"/>
</dbReference>
<dbReference type="EMBL" id="CWKI01000002">
    <property type="protein sequence ID" value="CTR05390.1"/>
    <property type="molecule type" value="Genomic_DNA"/>
</dbReference>
<evidence type="ECO:0000259" key="12">
    <source>
        <dbReference type="PROSITE" id="PS50850"/>
    </source>
</evidence>
<organism evidence="13 14">
    <name type="scientific">Rhodotorula toruloides</name>
    <name type="common">Yeast</name>
    <name type="synonym">Rhodosporidium toruloides</name>
    <dbReference type="NCBI Taxonomy" id="5286"/>
    <lineage>
        <taxon>Eukaryota</taxon>
        <taxon>Fungi</taxon>
        <taxon>Dikarya</taxon>
        <taxon>Basidiomycota</taxon>
        <taxon>Pucciniomycotina</taxon>
        <taxon>Microbotryomycetes</taxon>
        <taxon>Sporidiobolales</taxon>
        <taxon>Sporidiobolaceae</taxon>
        <taxon>Rhodotorula</taxon>
    </lineage>
</organism>
<dbReference type="PANTHER" id="PTHR45829">
    <property type="entry name" value="MITOCHONDRIAL CARRIER PROTEIN RIM2"/>
    <property type="match status" value="1"/>
</dbReference>
<keyword evidence="4" id="KW-0677">Repeat</keyword>
<evidence type="ECO:0000256" key="3">
    <source>
        <dbReference type="ARBA" id="ARBA00022692"/>
    </source>
</evidence>
<sequence>MTGAIEAVQHPHASNPALTVPLGQPLPPPPNRPSKRPKPPPVVHLVAGGAGGMCGAIVTAPFDVVKTRLQSDLFAHKAAEAGKQTVQRTGARGLLWNFVDTGKIMRDIAKNEGPRALFKGLGPTLAGAVPARSINFFVYGNGKHLYAEWFNGGKENTAVHLAAAATAGVATAAATNPIWVVKTDMQLRHQQRQFASSSPSAPPAGPSTPTSSSKRPLPTPPKPAKQIFSHSFRSASSPVLPMQGPPPRPTSWSTTVDIFRSQGVKGFYRGLSASLLGVTEGTIQWSLYEQFKRIAKAGQAPGEEDAGWRVSAAAGSAKFVATVITYPHEVVRTRLRQPLPPSGVAKYKSLGQTFKLVIKEEGWRACYHGLTAHLMRVIPNACCMYLVYEMIVANAEKRIGAKTRMHPSPPSPAATVHTLVDSDMDLAPAAPPLAKSLSRRSQLDVVDPEERAALEAPPDVIWVDWDGPDDPANPLNWSRRRKWIISSVGILFCALVSLSVSGYSIAEASVQAELNCSKELALLGITLFTITFGTAPLLLAPLSEVYGRSYIYLASAIIFAVFFIPQALAKNIETVLVSRFISGIAGSTAVSLVGGTLADVWRGEDRGTPMAWFSFSAFGATGLGPVAFGYVAQLKGFRYVSWILLAVSSFFALILPFILDETRASVLLSRKAARLRKETGDERYQSKDDFERGSLREMMSTSLGRPVQMLLREPVLIAITAWISFTWGVLYLFLVSIPYVYSKVYHFNTGEAGVVYIVQFIGSALGMAYDQWCSHYYRRNVEKRGPEARLYSAFGGGVFVPLGAFIFCFTSYPQCHWIGSAVGIVILYIGMFLTYLTAFAYLADAYTLCTQPLLVSSASAS</sequence>